<keyword evidence="3" id="KW-1185">Reference proteome</keyword>
<comment type="caution">
    <text evidence="2">The sequence shown here is derived from an EMBL/GenBank/DDBJ whole genome shotgun (WGS) entry which is preliminary data.</text>
</comment>
<sequence>MLHSSSCPKEFWPYAYQVAMYLHNRLPNKRTKDSTPLEAMFNVQPSASTLYQFGTKAIIQIPAPTAPKIAPQAVNAILIGYPTSGRGWIFYVPSSHSTVHYSHAVFPETHEAQLVKSGYSNKMKIDNLLNSISIKLGQVPTNEIINQQQNTIEAFGCKQ</sequence>
<dbReference type="EMBL" id="AVOT02002907">
    <property type="protein sequence ID" value="MBW0471920.1"/>
    <property type="molecule type" value="Genomic_DNA"/>
</dbReference>
<gene>
    <name evidence="2" type="ORF">O181_011635</name>
</gene>
<dbReference type="Proteomes" id="UP000765509">
    <property type="component" value="Unassembled WGS sequence"/>
</dbReference>
<organism evidence="2 3">
    <name type="scientific">Austropuccinia psidii MF-1</name>
    <dbReference type="NCBI Taxonomy" id="1389203"/>
    <lineage>
        <taxon>Eukaryota</taxon>
        <taxon>Fungi</taxon>
        <taxon>Dikarya</taxon>
        <taxon>Basidiomycota</taxon>
        <taxon>Pucciniomycotina</taxon>
        <taxon>Pucciniomycetes</taxon>
        <taxon>Pucciniales</taxon>
        <taxon>Sphaerophragmiaceae</taxon>
        <taxon>Austropuccinia</taxon>
    </lineage>
</organism>
<proteinExistence type="predicted"/>
<dbReference type="Pfam" id="PF25597">
    <property type="entry name" value="SH3_retrovirus"/>
    <property type="match status" value="1"/>
</dbReference>
<evidence type="ECO:0000313" key="2">
    <source>
        <dbReference type="EMBL" id="MBW0471920.1"/>
    </source>
</evidence>
<evidence type="ECO:0000313" key="3">
    <source>
        <dbReference type="Proteomes" id="UP000765509"/>
    </source>
</evidence>
<protein>
    <recommendedName>
        <fullName evidence="1">Retroviral polymerase SH3-like domain-containing protein</fullName>
    </recommendedName>
</protein>
<name>A0A9Q3BVI5_9BASI</name>
<dbReference type="InterPro" id="IPR057670">
    <property type="entry name" value="SH3_retrovirus"/>
</dbReference>
<dbReference type="OrthoDB" id="2663223at2759"/>
<dbReference type="AlphaFoldDB" id="A0A9Q3BVI5"/>
<feature type="domain" description="Retroviral polymerase SH3-like" evidence="1">
    <location>
        <begin position="56"/>
        <end position="112"/>
    </location>
</feature>
<accession>A0A9Q3BVI5</accession>
<reference evidence="2" key="1">
    <citation type="submission" date="2021-03" db="EMBL/GenBank/DDBJ databases">
        <title>Draft genome sequence of rust myrtle Austropuccinia psidii MF-1, a brazilian biotype.</title>
        <authorList>
            <person name="Quecine M.C."/>
            <person name="Pachon D.M.R."/>
            <person name="Bonatelli M.L."/>
            <person name="Correr F.H."/>
            <person name="Franceschini L.M."/>
            <person name="Leite T.F."/>
            <person name="Margarido G.R.A."/>
            <person name="Almeida C.A."/>
            <person name="Ferrarezi J.A."/>
            <person name="Labate C.A."/>
        </authorList>
    </citation>
    <scope>NUCLEOTIDE SEQUENCE</scope>
    <source>
        <strain evidence="2">MF-1</strain>
    </source>
</reference>
<evidence type="ECO:0000259" key="1">
    <source>
        <dbReference type="Pfam" id="PF25597"/>
    </source>
</evidence>